<protein>
    <submittedName>
        <fullName evidence="1">Uncharacterized protein</fullName>
    </submittedName>
</protein>
<accession>A0AAD1Z4M0</accession>
<evidence type="ECO:0000313" key="2">
    <source>
        <dbReference type="Proteomes" id="UP000834106"/>
    </source>
</evidence>
<reference evidence="1" key="1">
    <citation type="submission" date="2023-05" db="EMBL/GenBank/DDBJ databases">
        <authorList>
            <person name="Huff M."/>
        </authorList>
    </citation>
    <scope>NUCLEOTIDE SEQUENCE</scope>
</reference>
<sequence length="123" mass="13160">MRPLISFATNYKSSSEKKVASYPKTAVQVACENHRAAGSMSLGKGYVGVSIVDVATCTLISNCKSKAITKIHSIVVNSSVEGFAKLRHPVLTIEDAYPLASDMEATIASAKIDKTTVGLYHLR</sequence>
<evidence type="ECO:0000313" key="1">
    <source>
        <dbReference type="EMBL" id="CAI9761190.1"/>
    </source>
</evidence>
<dbReference type="AlphaFoldDB" id="A0AAD1Z4M0"/>
<dbReference type="EMBL" id="OU503040">
    <property type="protein sequence ID" value="CAI9761190.1"/>
    <property type="molecule type" value="Genomic_DNA"/>
</dbReference>
<organism evidence="1 2">
    <name type="scientific">Fraxinus pennsylvanica</name>
    <dbReference type="NCBI Taxonomy" id="56036"/>
    <lineage>
        <taxon>Eukaryota</taxon>
        <taxon>Viridiplantae</taxon>
        <taxon>Streptophyta</taxon>
        <taxon>Embryophyta</taxon>
        <taxon>Tracheophyta</taxon>
        <taxon>Spermatophyta</taxon>
        <taxon>Magnoliopsida</taxon>
        <taxon>eudicotyledons</taxon>
        <taxon>Gunneridae</taxon>
        <taxon>Pentapetalae</taxon>
        <taxon>asterids</taxon>
        <taxon>lamiids</taxon>
        <taxon>Lamiales</taxon>
        <taxon>Oleaceae</taxon>
        <taxon>Oleeae</taxon>
        <taxon>Fraxinus</taxon>
    </lineage>
</organism>
<gene>
    <name evidence="1" type="ORF">FPE_LOCUS8620</name>
</gene>
<dbReference type="Proteomes" id="UP000834106">
    <property type="component" value="Chromosome 5"/>
</dbReference>
<proteinExistence type="predicted"/>
<keyword evidence="2" id="KW-1185">Reference proteome</keyword>
<name>A0AAD1Z4M0_9LAMI</name>